<comment type="caution">
    <text evidence="1">The sequence shown here is derived from an EMBL/GenBank/DDBJ whole genome shotgun (WGS) entry which is preliminary data.</text>
</comment>
<gene>
    <name evidence="1" type="ORF">Pla123a_14760</name>
</gene>
<dbReference type="SUPFAM" id="SSF64288">
    <property type="entry name" value="Chorismate lyase-like"/>
    <property type="match status" value="1"/>
</dbReference>
<sequence>MPGRSQLSAEVGESHRPEMLKLAGVFYSDPAPLGELTAVSAADMPPHYQALLAHDDHMTVTLEAFHESLVKVVVVQEQSAPDSYVRKSLLTRHSDGTPVQLGIMRIDLTGLPDLVRQQIETHAAPLGRILIRNNLLREVELLALWRIEPGDDLREQLRLQTNQPIYGRSARILVDGRPAVELLEIVQA</sequence>
<dbReference type="InterPro" id="IPR028978">
    <property type="entry name" value="Chorismate_lyase_/UTRA_dom_sf"/>
</dbReference>
<dbReference type="AlphaFoldDB" id="A0A5C5YSE7"/>
<organism evidence="1 2">
    <name type="scientific">Posidoniimonas polymericola</name>
    <dbReference type="NCBI Taxonomy" id="2528002"/>
    <lineage>
        <taxon>Bacteria</taxon>
        <taxon>Pseudomonadati</taxon>
        <taxon>Planctomycetota</taxon>
        <taxon>Planctomycetia</taxon>
        <taxon>Pirellulales</taxon>
        <taxon>Lacipirellulaceae</taxon>
        <taxon>Posidoniimonas</taxon>
    </lineage>
</organism>
<dbReference type="Gene3D" id="3.40.1410.10">
    <property type="entry name" value="Chorismate lyase-like"/>
    <property type="match status" value="1"/>
</dbReference>
<reference evidence="1 2" key="1">
    <citation type="submission" date="2019-02" db="EMBL/GenBank/DDBJ databases">
        <title>Deep-cultivation of Planctomycetes and their phenomic and genomic characterization uncovers novel biology.</title>
        <authorList>
            <person name="Wiegand S."/>
            <person name="Jogler M."/>
            <person name="Boedeker C."/>
            <person name="Pinto D."/>
            <person name="Vollmers J."/>
            <person name="Rivas-Marin E."/>
            <person name="Kohn T."/>
            <person name="Peeters S.H."/>
            <person name="Heuer A."/>
            <person name="Rast P."/>
            <person name="Oberbeckmann S."/>
            <person name="Bunk B."/>
            <person name="Jeske O."/>
            <person name="Meyerdierks A."/>
            <person name="Storesund J.E."/>
            <person name="Kallscheuer N."/>
            <person name="Luecker S."/>
            <person name="Lage O.M."/>
            <person name="Pohl T."/>
            <person name="Merkel B.J."/>
            <person name="Hornburger P."/>
            <person name="Mueller R.-W."/>
            <person name="Bruemmer F."/>
            <person name="Labrenz M."/>
            <person name="Spormann A.M."/>
            <person name="Op Den Camp H."/>
            <person name="Overmann J."/>
            <person name="Amann R."/>
            <person name="Jetten M.S.M."/>
            <person name="Mascher T."/>
            <person name="Medema M.H."/>
            <person name="Devos D.P."/>
            <person name="Kaster A.-K."/>
            <person name="Ovreas L."/>
            <person name="Rohde M."/>
            <person name="Galperin M.Y."/>
            <person name="Jogler C."/>
        </authorList>
    </citation>
    <scope>NUCLEOTIDE SEQUENCE [LARGE SCALE GENOMIC DNA]</scope>
    <source>
        <strain evidence="1 2">Pla123a</strain>
    </source>
</reference>
<dbReference type="OrthoDB" id="268218at2"/>
<dbReference type="EMBL" id="SJPO01000003">
    <property type="protein sequence ID" value="TWT77680.1"/>
    <property type="molecule type" value="Genomic_DNA"/>
</dbReference>
<evidence type="ECO:0008006" key="3">
    <source>
        <dbReference type="Google" id="ProtNLM"/>
    </source>
</evidence>
<keyword evidence="2" id="KW-1185">Reference proteome</keyword>
<evidence type="ECO:0000313" key="2">
    <source>
        <dbReference type="Proteomes" id="UP000318478"/>
    </source>
</evidence>
<accession>A0A5C5YSE7</accession>
<protein>
    <recommendedName>
        <fullName evidence="3">Chorismate pyruvate-lyase</fullName>
    </recommendedName>
</protein>
<proteinExistence type="predicted"/>
<dbReference type="RefSeq" id="WP_146585409.1">
    <property type="nucleotide sequence ID" value="NZ_SJPO01000003.1"/>
</dbReference>
<evidence type="ECO:0000313" key="1">
    <source>
        <dbReference type="EMBL" id="TWT77680.1"/>
    </source>
</evidence>
<name>A0A5C5YSE7_9BACT</name>
<dbReference type="Proteomes" id="UP000318478">
    <property type="component" value="Unassembled WGS sequence"/>
</dbReference>